<accession>A0A645IR45</accession>
<sequence>MNLGKSPTFYNGADENMFFNAIYTMPSYIEVKGHGVNLYLYYSYPMTMEEKDFLKGLLRRYTMDIPKEIK</sequence>
<gene>
    <name evidence="1" type="ORF">SDC9_201502</name>
</gene>
<comment type="caution">
    <text evidence="1">The sequence shown here is derived from an EMBL/GenBank/DDBJ whole genome shotgun (WGS) entry which is preliminary data.</text>
</comment>
<organism evidence="1">
    <name type="scientific">bioreactor metagenome</name>
    <dbReference type="NCBI Taxonomy" id="1076179"/>
    <lineage>
        <taxon>unclassified sequences</taxon>
        <taxon>metagenomes</taxon>
        <taxon>ecological metagenomes</taxon>
    </lineage>
</organism>
<dbReference type="EMBL" id="VSSQ01121397">
    <property type="protein sequence ID" value="MPN53835.1"/>
    <property type="molecule type" value="Genomic_DNA"/>
</dbReference>
<protein>
    <submittedName>
        <fullName evidence="1">Uncharacterized protein</fullName>
    </submittedName>
</protein>
<reference evidence="1" key="1">
    <citation type="submission" date="2019-08" db="EMBL/GenBank/DDBJ databases">
        <authorList>
            <person name="Kucharzyk K."/>
            <person name="Murdoch R.W."/>
            <person name="Higgins S."/>
            <person name="Loffler F."/>
        </authorList>
    </citation>
    <scope>NUCLEOTIDE SEQUENCE</scope>
</reference>
<name>A0A645IR45_9ZZZZ</name>
<evidence type="ECO:0000313" key="1">
    <source>
        <dbReference type="EMBL" id="MPN53835.1"/>
    </source>
</evidence>
<dbReference type="AlphaFoldDB" id="A0A645IR45"/>
<proteinExistence type="predicted"/>